<keyword evidence="6 7" id="KW-0472">Membrane</keyword>
<keyword evidence="2 7" id="KW-0813">Transport</keyword>
<feature type="transmembrane region" description="Helical" evidence="7">
    <location>
        <begin position="229"/>
        <end position="247"/>
    </location>
</feature>
<feature type="transmembrane region" description="Helical" evidence="7">
    <location>
        <begin position="33"/>
        <end position="53"/>
    </location>
</feature>
<comment type="subcellular location">
    <subcellularLocation>
        <location evidence="1 7">Cell membrane</location>
        <topology evidence="1 7">Multi-pass membrane protein</topology>
    </subcellularLocation>
</comment>
<organism evidence="10 11">
    <name type="scientific">Angustibacter aerolatus</name>
    <dbReference type="NCBI Taxonomy" id="1162965"/>
    <lineage>
        <taxon>Bacteria</taxon>
        <taxon>Bacillati</taxon>
        <taxon>Actinomycetota</taxon>
        <taxon>Actinomycetes</taxon>
        <taxon>Kineosporiales</taxon>
        <taxon>Kineosporiaceae</taxon>
    </lineage>
</organism>
<comment type="similarity">
    <text evidence="7">Belongs to the binding-protein-dependent transport system permease family.</text>
</comment>
<dbReference type="InterPro" id="IPR050809">
    <property type="entry name" value="UgpAE/MalFG_permease"/>
</dbReference>
<evidence type="ECO:0000256" key="6">
    <source>
        <dbReference type="ARBA" id="ARBA00023136"/>
    </source>
</evidence>
<feature type="compositionally biased region" description="Low complexity" evidence="8">
    <location>
        <begin position="1"/>
        <end position="22"/>
    </location>
</feature>
<evidence type="ECO:0000259" key="9">
    <source>
        <dbReference type="PROSITE" id="PS50928"/>
    </source>
</evidence>
<dbReference type="PROSITE" id="PS50928">
    <property type="entry name" value="ABC_TM1"/>
    <property type="match status" value="1"/>
</dbReference>
<keyword evidence="4 7" id="KW-0812">Transmembrane</keyword>
<protein>
    <recommendedName>
        <fullName evidence="9">ABC transmembrane type-1 domain-containing protein</fullName>
    </recommendedName>
</protein>
<keyword evidence="11" id="KW-1185">Reference proteome</keyword>
<feature type="region of interest" description="Disordered" evidence="8">
    <location>
        <begin position="169"/>
        <end position="197"/>
    </location>
</feature>
<proteinExistence type="inferred from homology"/>
<evidence type="ECO:0000256" key="8">
    <source>
        <dbReference type="SAM" id="MobiDB-lite"/>
    </source>
</evidence>
<evidence type="ECO:0000256" key="3">
    <source>
        <dbReference type="ARBA" id="ARBA00022475"/>
    </source>
</evidence>
<feature type="transmembrane region" description="Helical" evidence="7">
    <location>
        <begin position="292"/>
        <end position="312"/>
    </location>
</feature>
<name>A0ABQ6JKC4_9ACTN</name>
<feature type="compositionally biased region" description="Low complexity" evidence="8">
    <location>
        <begin position="186"/>
        <end position="197"/>
    </location>
</feature>
<evidence type="ECO:0000313" key="11">
    <source>
        <dbReference type="Proteomes" id="UP001157017"/>
    </source>
</evidence>
<keyword evidence="3" id="KW-1003">Cell membrane</keyword>
<dbReference type="SUPFAM" id="SSF161098">
    <property type="entry name" value="MetI-like"/>
    <property type="match status" value="1"/>
</dbReference>
<sequence length="321" mass="34812">MSTAPVTRAAAPAPAPSGPAGVRLRRDRSQAPLALLLMVPAFVVVLGVVLYPLGRTLVLSFFDVTRLGADRACRSSGCATTRRCCRTPTSGRRSGAPRSSRCSPPRCSLVVGLAVAQFLNQRIRGQWLFRSAVVFTWALPTIVNANMWRWILNSEYGLLNGVLTQPAPHEQPTTTGSAARTRRWSSSRWPTRGRTPRWSRSCSSPGCRPCRASLYEAASLDGAGPWRRFLSVTLPLLTPSIGVVLVLRTIEAFKVFDIIYVMTRGGPASGTTTIAFYTYLQAFSNQQFGLGSAVAYVTVACILVLCLIYMRVLNRSGGAPS</sequence>
<dbReference type="PANTHER" id="PTHR43227">
    <property type="entry name" value="BLL4140 PROTEIN"/>
    <property type="match status" value="1"/>
</dbReference>
<dbReference type="PANTHER" id="PTHR43227:SF8">
    <property type="entry name" value="DIACETYLCHITOBIOSE UPTAKE SYSTEM PERMEASE PROTEIN DASB"/>
    <property type="match status" value="1"/>
</dbReference>
<dbReference type="InterPro" id="IPR035906">
    <property type="entry name" value="MetI-like_sf"/>
</dbReference>
<dbReference type="Pfam" id="PF00528">
    <property type="entry name" value="BPD_transp_1"/>
    <property type="match status" value="1"/>
</dbReference>
<dbReference type="EMBL" id="BSUZ01000001">
    <property type="protein sequence ID" value="GMA87695.1"/>
    <property type="molecule type" value="Genomic_DNA"/>
</dbReference>
<evidence type="ECO:0000256" key="2">
    <source>
        <dbReference type="ARBA" id="ARBA00022448"/>
    </source>
</evidence>
<dbReference type="Proteomes" id="UP001157017">
    <property type="component" value="Unassembled WGS sequence"/>
</dbReference>
<feature type="domain" description="ABC transmembrane type-1" evidence="9">
    <location>
        <begin position="94"/>
        <end position="309"/>
    </location>
</feature>
<accession>A0ABQ6JKC4</accession>
<reference evidence="11" key="1">
    <citation type="journal article" date="2019" name="Int. J. Syst. Evol. Microbiol.">
        <title>The Global Catalogue of Microorganisms (GCM) 10K type strain sequencing project: providing services to taxonomists for standard genome sequencing and annotation.</title>
        <authorList>
            <consortium name="The Broad Institute Genomics Platform"/>
            <consortium name="The Broad Institute Genome Sequencing Center for Infectious Disease"/>
            <person name="Wu L."/>
            <person name="Ma J."/>
        </authorList>
    </citation>
    <scope>NUCLEOTIDE SEQUENCE [LARGE SCALE GENOMIC DNA]</scope>
    <source>
        <strain evidence="11">NBRC 108730</strain>
    </source>
</reference>
<dbReference type="Gene3D" id="1.10.3720.10">
    <property type="entry name" value="MetI-like"/>
    <property type="match status" value="2"/>
</dbReference>
<comment type="caution">
    <text evidence="10">The sequence shown here is derived from an EMBL/GenBank/DDBJ whole genome shotgun (WGS) entry which is preliminary data.</text>
</comment>
<evidence type="ECO:0000256" key="1">
    <source>
        <dbReference type="ARBA" id="ARBA00004651"/>
    </source>
</evidence>
<feature type="transmembrane region" description="Helical" evidence="7">
    <location>
        <begin position="259"/>
        <end position="280"/>
    </location>
</feature>
<feature type="region of interest" description="Disordered" evidence="8">
    <location>
        <begin position="1"/>
        <end position="23"/>
    </location>
</feature>
<gene>
    <name evidence="10" type="ORF">GCM10025868_29450</name>
</gene>
<evidence type="ECO:0000256" key="4">
    <source>
        <dbReference type="ARBA" id="ARBA00022692"/>
    </source>
</evidence>
<evidence type="ECO:0000256" key="5">
    <source>
        <dbReference type="ARBA" id="ARBA00022989"/>
    </source>
</evidence>
<dbReference type="CDD" id="cd06261">
    <property type="entry name" value="TM_PBP2"/>
    <property type="match status" value="1"/>
</dbReference>
<evidence type="ECO:0000256" key="7">
    <source>
        <dbReference type="RuleBase" id="RU363032"/>
    </source>
</evidence>
<evidence type="ECO:0000313" key="10">
    <source>
        <dbReference type="EMBL" id="GMA87695.1"/>
    </source>
</evidence>
<keyword evidence="5 7" id="KW-1133">Transmembrane helix</keyword>
<dbReference type="InterPro" id="IPR000515">
    <property type="entry name" value="MetI-like"/>
</dbReference>